<dbReference type="OrthoDB" id="8013578at2"/>
<evidence type="ECO:0000256" key="2">
    <source>
        <dbReference type="ARBA" id="ARBA00022777"/>
    </source>
</evidence>
<evidence type="ECO:0000256" key="1">
    <source>
        <dbReference type="ARBA" id="ARBA00022679"/>
    </source>
</evidence>
<dbReference type="InterPro" id="IPR050482">
    <property type="entry name" value="Sensor_HK_TwoCompSys"/>
</dbReference>
<evidence type="ECO:0000256" key="4">
    <source>
        <dbReference type="SAM" id="MobiDB-lite"/>
    </source>
</evidence>
<evidence type="ECO:0000256" key="3">
    <source>
        <dbReference type="ARBA" id="ARBA00023012"/>
    </source>
</evidence>
<dbReference type="GO" id="GO:0016301">
    <property type="term" value="F:kinase activity"/>
    <property type="evidence" value="ECO:0007669"/>
    <property type="project" value="UniProtKB-KW"/>
</dbReference>
<evidence type="ECO:0000313" key="6">
    <source>
        <dbReference type="Proteomes" id="UP000249130"/>
    </source>
</evidence>
<gene>
    <name evidence="5" type="ORF">CH341_04490</name>
</gene>
<dbReference type="InterPro" id="IPR036890">
    <property type="entry name" value="HATPase_C_sf"/>
</dbReference>
<feature type="region of interest" description="Disordered" evidence="4">
    <location>
        <begin position="80"/>
        <end position="106"/>
    </location>
</feature>
<organism evidence="5 6">
    <name type="scientific">Rhodoplanes roseus</name>
    <dbReference type="NCBI Taxonomy" id="29409"/>
    <lineage>
        <taxon>Bacteria</taxon>
        <taxon>Pseudomonadati</taxon>
        <taxon>Pseudomonadota</taxon>
        <taxon>Alphaproteobacteria</taxon>
        <taxon>Hyphomicrobiales</taxon>
        <taxon>Nitrobacteraceae</taxon>
        <taxon>Rhodoplanes</taxon>
    </lineage>
</organism>
<keyword evidence="1" id="KW-0808">Transferase</keyword>
<name>A0A327LC47_9BRAD</name>
<keyword evidence="6" id="KW-1185">Reference proteome</keyword>
<comment type="caution">
    <text evidence="5">The sequence shown here is derived from an EMBL/GenBank/DDBJ whole genome shotgun (WGS) entry which is preliminary data.</text>
</comment>
<keyword evidence="2" id="KW-0418">Kinase</keyword>
<reference evidence="5 6" key="1">
    <citation type="submission" date="2017-07" db="EMBL/GenBank/DDBJ databases">
        <title>Draft Genome Sequences of Select Purple Nonsulfur Bacteria.</title>
        <authorList>
            <person name="Lasarre B."/>
            <person name="Mckinlay J.B."/>
        </authorList>
    </citation>
    <scope>NUCLEOTIDE SEQUENCE [LARGE SCALE GENOMIC DNA]</scope>
    <source>
        <strain evidence="5 6">DSM 5909</strain>
    </source>
</reference>
<dbReference type="RefSeq" id="WP_111417839.1">
    <property type="nucleotide sequence ID" value="NZ_NPEX01000018.1"/>
</dbReference>
<dbReference type="PANTHER" id="PTHR24421">
    <property type="entry name" value="NITRATE/NITRITE SENSOR PROTEIN NARX-RELATED"/>
    <property type="match status" value="1"/>
</dbReference>
<keyword evidence="3" id="KW-0902">Two-component regulatory system</keyword>
<protein>
    <submittedName>
        <fullName evidence="5">Uncharacterized protein</fullName>
    </submittedName>
</protein>
<evidence type="ECO:0000313" key="5">
    <source>
        <dbReference type="EMBL" id="RAI45338.1"/>
    </source>
</evidence>
<feature type="compositionally biased region" description="Basic and acidic residues" evidence="4">
    <location>
        <begin position="89"/>
        <end position="103"/>
    </location>
</feature>
<proteinExistence type="predicted"/>
<dbReference type="Proteomes" id="UP000249130">
    <property type="component" value="Unassembled WGS sequence"/>
</dbReference>
<dbReference type="GO" id="GO:0000160">
    <property type="term" value="P:phosphorelay signal transduction system"/>
    <property type="evidence" value="ECO:0007669"/>
    <property type="project" value="UniProtKB-KW"/>
</dbReference>
<dbReference type="EMBL" id="NPEX01000018">
    <property type="protein sequence ID" value="RAI45338.1"/>
    <property type="molecule type" value="Genomic_DNA"/>
</dbReference>
<sequence>MAHLVLRGLYLLAALLLLAWLGAYSARSHSRLVQLANWPEPSGLEPTAVGGLLPHAGTALTARRVVLFWEQPDEPHRNVLAWSDGGPLRAERHPPRPDADTERGPAPSLGWFHTAVEAIGPDLAGSYGLQNGLVAPFATMACSGYVFFTDLRAPSEDLLALSQIAGARIAAALSQRIQDQRITAEALAQERVRVKCDIHDDLLQVLAAVTIRLETIALTAEHQTARALAHVSRLVADEQHRIREALALPVPTSDDPSTMVPLADVLGTVTRRSADLWSCRIRLEIEPRDAMLPRRLGRDCEFLLNEAVANACKHGAASLIRIEASLGLDELVLSVVNDPPAGVVDSDAATIPRSLQARLALLEGSLTVFRTAECFTSRFWIPLARWQRQKVRLGA</sequence>
<accession>A0A327LC47</accession>
<dbReference type="AlphaFoldDB" id="A0A327LC47"/>
<dbReference type="Gene3D" id="3.30.565.10">
    <property type="entry name" value="Histidine kinase-like ATPase, C-terminal domain"/>
    <property type="match status" value="1"/>
</dbReference>